<dbReference type="InterPro" id="IPR036680">
    <property type="entry name" value="SPOR-like_sf"/>
</dbReference>
<evidence type="ECO:0000313" key="5">
    <source>
        <dbReference type="Proteomes" id="UP001165366"/>
    </source>
</evidence>
<keyword evidence="1" id="KW-0175">Coiled coil</keyword>
<feature type="compositionally biased region" description="Low complexity" evidence="2">
    <location>
        <begin position="596"/>
        <end position="612"/>
    </location>
</feature>
<feature type="compositionally biased region" description="Acidic residues" evidence="2">
    <location>
        <begin position="613"/>
        <end position="622"/>
    </location>
</feature>
<reference evidence="4" key="1">
    <citation type="submission" date="2022-01" db="EMBL/GenBank/DDBJ databases">
        <authorList>
            <person name="Wang Y."/>
        </authorList>
    </citation>
    <scope>NUCLEOTIDE SEQUENCE</scope>
    <source>
        <strain evidence="4">WB101</strain>
    </source>
</reference>
<dbReference type="Pfam" id="PF05036">
    <property type="entry name" value="SPOR"/>
    <property type="match status" value="1"/>
</dbReference>
<organism evidence="4 5">
    <name type="scientific">Rhodohalobacter sulfatireducens</name>
    <dbReference type="NCBI Taxonomy" id="2911366"/>
    <lineage>
        <taxon>Bacteria</taxon>
        <taxon>Pseudomonadati</taxon>
        <taxon>Balneolota</taxon>
        <taxon>Balneolia</taxon>
        <taxon>Balneolales</taxon>
        <taxon>Balneolaceae</taxon>
        <taxon>Rhodohalobacter</taxon>
    </lineage>
</organism>
<name>A0ABS9KEB5_9BACT</name>
<comment type="caution">
    <text evidence="4">The sequence shown here is derived from an EMBL/GenBank/DDBJ whole genome shotgun (WGS) entry which is preliminary data.</text>
</comment>
<reference evidence="4" key="2">
    <citation type="submission" date="2024-05" db="EMBL/GenBank/DDBJ databases">
        <title>Rhodohalobacter halophilus gen. nov., sp. nov., a moderately halophilic member of the family Balneolaceae.</title>
        <authorList>
            <person name="Xia J."/>
        </authorList>
    </citation>
    <scope>NUCLEOTIDE SEQUENCE</scope>
    <source>
        <strain evidence="4">WB101</strain>
    </source>
</reference>
<protein>
    <submittedName>
        <fullName evidence="4">SPOR domain-containing protein</fullName>
    </submittedName>
</protein>
<feature type="compositionally biased region" description="Basic and acidic residues" evidence="2">
    <location>
        <begin position="101"/>
        <end position="113"/>
    </location>
</feature>
<proteinExistence type="predicted"/>
<feature type="coiled-coil region" evidence="1">
    <location>
        <begin position="414"/>
        <end position="465"/>
    </location>
</feature>
<dbReference type="PROSITE" id="PS51724">
    <property type="entry name" value="SPOR"/>
    <property type="match status" value="1"/>
</dbReference>
<evidence type="ECO:0000256" key="2">
    <source>
        <dbReference type="SAM" id="MobiDB-lite"/>
    </source>
</evidence>
<sequence>MAKKEYIGLTYEENRLRMARLRTTKNGLELVEVDTVDLPHPITTVSDSGLGDLDFSEDYEEIFEMDDPTSSETVTGFEDLDETEESSREETDTSDLEESFDMTKTEDEADIERENEQLLADYLTQYGKRKVRIGTHIPFGRTTFQVLKNVDPGSMKKNERLEFFREKLQTTPDEEINPDQYSWVQLDDKTCLLAHYADDNSFLNLIELSETYLNKKVLIQERLPDEAIWAGLARVNYTLGTDDITGLIAIGTHSSRIIFMKGEQIVNVIPIITDGEESNDVLNTIFSKILFEIDKGDLPKITRLLLVRSAKLSEKAKRYFDQQFEDVDVDYLTLDSKHLNYTDEILDSPVYLQPYLTSIGAAWAASKIHEKEYSDLSLLPEYIREKQRVLKLEWHGIAILILIALTPLYLNYLYQAKSSQLTDLQQEIQILDNQIEELRPTATMTEDLMSEISILNAENERLLELAQYNQQWSETFRILNEGIADIPNVWLENLSTADNNSLNFNGYSMNRSQIPEFASIFTDANIQQVSQTEMRGATVYSFGMRVNNIRQDIEPFLQEMPEQSFDTEQGSEVEINFSSNELSEDMPAEEIAAPVSESQSSAMSSSSQSPEIEQTEVSEIAESEPMGSGIEPNGDDNEQTDNNPASFKEPPIINSRSQSSFGLMGPENQMLEGAYTIVLHSITDEQRAGREVEILEEEGYKATLWDVVLEDNKRWWRIGVGQFQTVSAALEAVQELPRAYRERNFIIRIREGR</sequence>
<evidence type="ECO:0000259" key="3">
    <source>
        <dbReference type="PROSITE" id="PS51724"/>
    </source>
</evidence>
<dbReference type="RefSeq" id="WP_237854560.1">
    <property type="nucleotide sequence ID" value="NZ_JAKLWS010000013.1"/>
</dbReference>
<dbReference type="InterPro" id="IPR007730">
    <property type="entry name" value="SPOR-like_dom"/>
</dbReference>
<accession>A0ABS9KEB5</accession>
<dbReference type="SUPFAM" id="SSF110997">
    <property type="entry name" value="Sporulation related repeat"/>
    <property type="match status" value="1"/>
</dbReference>
<feature type="region of interest" description="Disordered" evidence="2">
    <location>
        <begin position="593"/>
        <end position="661"/>
    </location>
</feature>
<dbReference type="Gene3D" id="3.30.70.1070">
    <property type="entry name" value="Sporulation related repeat"/>
    <property type="match status" value="1"/>
</dbReference>
<feature type="domain" description="SPOR" evidence="3">
    <location>
        <begin position="669"/>
        <end position="749"/>
    </location>
</feature>
<feature type="region of interest" description="Disordered" evidence="2">
    <location>
        <begin position="64"/>
        <end position="113"/>
    </location>
</feature>
<evidence type="ECO:0000313" key="4">
    <source>
        <dbReference type="EMBL" id="MCG2589197.1"/>
    </source>
</evidence>
<dbReference type="Proteomes" id="UP001165366">
    <property type="component" value="Unassembled WGS sequence"/>
</dbReference>
<keyword evidence="5" id="KW-1185">Reference proteome</keyword>
<gene>
    <name evidence="4" type="ORF">L6773_11515</name>
</gene>
<evidence type="ECO:0000256" key="1">
    <source>
        <dbReference type="SAM" id="Coils"/>
    </source>
</evidence>
<dbReference type="EMBL" id="JAKLWS010000013">
    <property type="protein sequence ID" value="MCG2589197.1"/>
    <property type="molecule type" value="Genomic_DNA"/>
</dbReference>